<dbReference type="InterPro" id="IPR022398">
    <property type="entry name" value="Peptidase_S8_His-AS"/>
</dbReference>
<dbReference type="Gene3D" id="3.40.50.200">
    <property type="entry name" value="Peptidase S8/S53 domain"/>
    <property type="match status" value="1"/>
</dbReference>
<gene>
    <name evidence="9" type="ORF">G5B42_09490</name>
</gene>
<evidence type="ECO:0000259" key="8">
    <source>
        <dbReference type="Pfam" id="PF00082"/>
    </source>
</evidence>
<name>A0A8J6I2H6_9FIRM</name>
<dbReference type="SUPFAM" id="SSF52743">
    <property type="entry name" value="Subtilisin-like"/>
    <property type="match status" value="1"/>
</dbReference>
<evidence type="ECO:0000256" key="2">
    <source>
        <dbReference type="ARBA" id="ARBA00022670"/>
    </source>
</evidence>
<keyword evidence="4 6" id="KW-0720">Serine protease</keyword>
<evidence type="ECO:0000256" key="4">
    <source>
        <dbReference type="ARBA" id="ARBA00022825"/>
    </source>
</evidence>
<evidence type="ECO:0000256" key="1">
    <source>
        <dbReference type="ARBA" id="ARBA00011073"/>
    </source>
</evidence>
<dbReference type="PROSITE" id="PS00138">
    <property type="entry name" value="SUBTILASE_SER"/>
    <property type="match status" value="1"/>
</dbReference>
<keyword evidence="10" id="KW-1185">Reference proteome</keyword>
<dbReference type="InterPro" id="IPR023827">
    <property type="entry name" value="Peptidase_S8_Asp-AS"/>
</dbReference>
<evidence type="ECO:0000256" key="6">
    <source>
        <dbReference type="PROSITE-ProRule" id="PRU01240"/>
    </source>
</evidence>
<proteinExistence type="inferred from homology"/>
<dbReference type="Pfam" id="PF00082">
    <property type="entry name" value="Peptidase_S8"/>
    <property type="match status" value="1"/>
</dbReference>
<organism evidence="9 10">
    <name type="scientific">Capillibacterium thermochitinicola</name>
    <dbReference type="NCBI Taxonomy" id="2699427"/>
    <lineage>
        <taxon>Bacteria</taxon>
        <taxon>Bacillati</taxon>
        <taxon>Bacillota</taxon>
        <taxon>Capillibacterium</taxon>
    </lineage>
</organism>
<dbReference type="CDD" id="cd07487">
    <property type="entry name" value="Peptidases_S8_1"/>
    <property type="match status" value="1"/>
</dbReference>
<comment type="similarity">
    <text evidence="1 6 7">Belongs to the peptidase S8 family.</text>
</comment>
<evidence type="ECO:0000256" key="5">
    <source>
        <dbReference type="PIRSR" id="PIRSR615500-1"/>
    </source>
</evidence>
<dbReference type="InterPro" id="IPR000209">
    <property type="entry name" value="Peptidase_S8/S53_dom"/>
</dbReference>
<dbReference type="InterPro" id="IPR051048">
    <property type="entry name" value="Peptidase_S8/S53_subtilisin"/>
</dbReference>
<dbReference type="PRINTS" id="PR00723">
    <property type="entry name" value="SUBTILISIN"/>
</dbReference>
<evidence type="ECO:0000313" key="9">
    <source>
        <dbReference type="EMBL" id="MBA2133763.1"/>
    </source>
</evidence>
<dbReference type="RefSeq" id="WP_181340229.1">
    <property type="nucleotide sequence ID" value="NZ_JAAKDE010000019.1"/>
</dbReference>
<comment type="caution">
    <text evidence="9">The sequence shown here is derived from an EMBL/GenBank/DDBJ whole genome shotgun (WGS) entry which is preliminary data.</text>
</comment>
<reference evidence="9" key="1">
    <citation type="submission" date="2020-06" db="EMBL/GenBank/DDBJ databases">
        <title>Novel chitinolytic bacterium.</title>
        <authorList>
            <person name="Ungkulpasvich U."/>
            <person name="Kosugi A."/>
            <person name="Uke A."/>
        </authorList>
    </citation>
    <scope>NUCLEOTIDE SEQUENCE</scope>
    <source>
        <strain evidence="9">UUS1-1</strain>
    </source>
</reference>
<evidence type="ECO:0000256" key="3">
    <source>
        <dbReference type="ARBA" id="ARBA00022801"/>
    </source>
</evidence>
<evidence type="ECO:0000256" key="7">
    <source>
        <dbReference type="RuleBase" id="RU003355"/>
    </source>
</evidence>
<feature type="active site" description="Charge relay system" evidence="5 6">
    <location>
        <position position="128"/>
    </location>
</feature>
<dbReference type="GO" id="GO:0006508">
    <property type="term" value="P:proteolysis"/>
    <property type="evidence" value="ECO:0007669"/>
    <property type="project" value="UniProtKB-KW"/>
</dbReference>
<dbReference type="PROSITE" id="PS51892">
    <property type="entry name" value="SUBTILASE"/>
    <property type="match status" value="1"/>
</dbReference>
<dbReference type="InterPro" id="IPR015500">
    <property type="entry name" value="Peptidase_S8_subtilisin-rel"/>
</dbReference>
<feature type="active site" description="Charge relay system" evidence="5 6">
    <location>
        <position position="163"/>
    </location>
</feature>
<accession>A0A8J6I2H6</accession>
<dbReference type="Proteomes" id="UP000657177">
    <property type="component" value="Unassembled WGS sequence"/>
</dbReference>
<dbReference type="AlphaFoldDB" id="A0A8J6I2H6"/>
<feature type="active site" description="Charge relay system" evidence="5 6">
    <location>
        <position position="341"/>
    </location>
</feature>
<dbReference type="GO" id="GO:0004252">
    <property type="term" value="F:serine-type endopeptidase activity"/>
    <property type="evidence" value="ECO:0007669"/>
    <property type="project" value="UniProtKB-UniRule"/>
</dbReference>
<protein>
    <submittedName>
        <fullName evidence="9">S8 family peptidase</fullName>
    </submittedName>
</protein>
<evidence type="ECO:0000313" key="10">
    <source>
        <dbReference type="Proteomes" id="UP000657177"/>
    </source>
</evidence>
<dbReference type="InterPro" id="IPR023828">
    <property type="entry name" value="Peptidase_S8_Ser-AS"/>
</dbReference>
<dbReference type="PROSITE" id="PS00137">
    <property type="entry name" value="SUBTILASE_HIS"/>
    <property type="match status" value="1"/>
</dbReference>
<sequence length="482" mass="51749">MFQHRLKRAVAHRLAPTLAQKVLNGSPPETVQVIMEFPTLHSCRSQRLRELIQKEGGRIVYELPLINSLAVELPSEALLRVIPEARVKMVWPDAKAAPCLDVAVPAIGADQVYRTGLTGKGVVVAVIDTGIAPHVDLMKPEPRIVGWYDLVNGKSEPYDDEGHGTHVAGIIAGNGYESEGKYTGVAPGALLVGVKALDHRGSGPISRVIAGIQWVVEHKEEYRIKILNLSLGAPPEEGYRTDPASKAVEAAWRAGLLVCAAAGNMGPRQRTITTPGISPRALTVGSINDQGTIPREDDVINDFSSRGPTIDRLAKPDLVAPGANITSLRVDGGYVSLSGTSMATPMVAGAAALLWEKDPALTPNQVRELLVATAEDRGYNRLIQGAGYLNVGAALEKLAGNQAAPPSPSDDLLFTFFLTLGLQFAPGERRQELLTVLTNHLSAALQKAGWFQTGDTSFYQEHLPQVLYTLGECLFRQPAAEK</sequence>
<dbReference type="PANTHER" id="PTHR43399:SF4">
    <property type="entry name" value="CELL WALL-ASSOCIATED PROTEASE"/>
    <property type="match status" value="1"/>
</dbReference>
<dbReference type="EMBL" id="JAAKDE010000019">
    <property type="protein sequence ID" value="MBA2133763.1"/>
    <property type="molecule type" value="Genomic_DNA"/>
</dbReference>
<dbReference type="InterPro" id="IPR036852">
    <property type="entry name" value="Peptidase_S8/S53_dom_sf"/>
</dbReference>
<keyword evidence="2 6" id="KW-0645">Protease</keyword>
<dbReference type="PANTHER" id="PTHR43399">
    <property type="entry name" value="SUBTILISIN-RELATED"/>
    <property type="match status" value="1"/>
</dbReference>
<dbReference type="PROSITE" id="PS00136">
    <property type="entry name" value="SUBTILASE_ASP"/>
    <property type="match status" value="1"/>
</dbReference>
<feature type="domain" description="Peptidase S8/S53" evidence="8">
    <location>
        <begin position="119"/>
        <end position="387"/>
    </location>
</feature>
<keyword evidence="3 6" id="KW-0378">Hydrolase</keyword>